<name>A0ABV4YF48_9CYAN</name>
<keyword evidence="2" id="KW-1185">Reference proteome</keyword>
<proteinExistence type="predicted"/>
<dbReference type="Proteomes" id="UP001576776">
    <property type="component" value="Unassembled WGS sequence"/>
</dbReference>
<dbReference type="InterPro" id="IPR014945">
    <property type="entry name" value="DUF1816"/>
</dbReference>
<dbReference type="RefSeq" id="WP_413258927.1">
    <property type="nucleotide sequence ID" value="NZ_JBHFNS010000073.1"/>
</dbReference>
<evidence type="ECO:0000313" key="2">
    <source>
        <dbReference type="Proteomes" id="UP001576776"/>
    </source>
</evidence>
<gene>
    <name evidence="1" type="ORF">ACE1B6_19525</name>
</gene>
<organism evidence="1 2">
    <name type="scientific">Floridaenema fluviatile BLCC-F154</name>
    <dbReference type="NCBI Taxonomy" id="3153640"/>
    <lineage>
        <taxon>Bacteria</taxon>
        <taxon>Bacillati</taxon>
        <taxon>Cyanobacteriota</taxon>
        <taxon>Cyanophyceae</taxon>
        <taxon>Oscillatoriophycideae</taxon>
        <taxon>Aerosakkonematales</taxon>
        <taxon>Aerosakkonemataceae</taxon>
        <taxon>Floridanema</taxon>
        <taxon>Floridanema fluviatile</taxon>
    </lineage>
</organism>
<comment type="caution">
    <text evidence="1">The sequence shown here is derived from an EMBL/GenBank/DDBJ whole genome shotgun (WGS) entry which is preliminary data.</text>
</comment>
<dbReference type="Pfam" id="PF08846">
    <property type="entry name" value="DUF1816"/>
    <property type="match status" value="1"/>
</dbReference>
<dbReference type="EMBL" id="JBHFNS010000073">
    <property type="protein sequence ID" value="MFB2937444.1"/>
    <property type="molecule type" value="Genomic_DNA"/>
</dbReference>
<accession>A0ABV4YF48</accession>
<evidence type="ECO:0000313" key="1">
    <source>
        <dbReference type="EMBL" id="MFB2937444.1"/>
    </source>
</evidence>
<reference evidence="1 2" key="1">
    <citation type="submission" date="2024-09" db="EMBL/GenBank/DDBJ databases">
        <title>Floridaenema gen nov. (Aerosakkonemataceae, Aerosakkonematales ord. nov., Cyanobacteria) from benthic tropical and subtropical fresh waters, with the description of four new species.</title>
        <authorList>
            <person name="Moretto J.A."/>
            <person name="Berthold D.E."/>
            <person name="Lefler F.W."/>
            <person name="Huang I.-S."/>
            <person name="Laughinghouse H. IV."/>
        </authorList>
    </citation>
    <scope>NUCLEOTIDE SEQUENCE [LARGE SCALE GENOMIC DNA]</scope>
    <source>
        <strain evidence="1 2">BLCC-F154</strain>
    </source>
</reference>
<protein>
    <submittedName>
        <fullName evidence="1">DUF1816 domain-containing protein</fullName>
    </submittedName>
</protein>
<sequence length="78" mass="8954">MSLAKVRKQEKIEFGWWVEIITFLPPCSYYFGPFASIQEAASAHLGYLEDLKQEGAKGIRLRIKQCQPEKLTSFCDRG</sequence>